<dbReference type="EMBL" id="AP024601">
    <property type="protein sequence ID" value="BCU81414.1"/>
    <property type="molecule type" value="Genomic_DNA"/>
</dbReference>
<protein>
    <submittedName>
        <fullName evidence="7">Long-chain-fatty-acid--CoA ligase</fullName>
    </submittedName>
</protein>
<proteinExistence type="inferred from homology"/>
<dbReference type="GO" id="GO:0016874">
    <property type="term" value="F:ligase activity"/>
    <property type="evidence" value="ECO:0007669"/>
    <property type="project" value="UniProtKB-KW"/>
</dbReference>
<dbReference type="FunFam" id="3.30.300.30:FF:000008">
    <property type="entry name" value="2,3-dihydroxybenzoate-AMP ligase"/>
    <property type="match status" value="1"/>
</dbReference>
<sequence length="542" mass="60610">MKGTMMQYPLTLPHLLERAGRYFGSVEIVTRMPDKSLHRYTYADFTRRARSLAQALRRAGLKKGDRVGTLMWNHYAHLEAYFGIPVSGGVLHTVNLRLHPNEIAYVINHGGDRFLIVDDVLLPLLEKVTDRIRVERVIVVPLTGQPVPSGYEDYEQFIREPADDFTYPKLDENDALGMCYTSGTTGRPKGVVYSHRAVVLHSFASAMADTLGVSGRDAVLPVVPMFHANAWGLPFTMTMVGAKQVYPGPHLDPVSLLDLMQEEQVTFSAGVPTIWFGIYRELEKRPGHWRLHPKLRTVVGGAAAPEALLRGMDRHGIQVVHAWGMTETTPLGTVSVLKPHLANLTEDEQYAYRTKQGIPVPFVDVRVVNEQGEVPPDGVTMGELQVRGPWIAGAYHDKPNIRDSFTEDGWFRTGDVATIDEEGYVKITDRTKDLIKSGGEWISSVDLENAIMAHPAVEEAAVIGIAHPKWQERPLAVVVKKEGATLTLEELHAFLTPKFAKWWLPDDVVFVAEIPRTSAGKFLKSQLREQFREHFMTKGVNT</sequence>
<evidence type="ECO:0000256" key="3">
    <source>
        <dbReference type="ARBA" id="ARBA00022832"/>
    </source>
</evidence>
<reference evidence="7" key="2">
    <citation type="journal article" date="2021" name="Microbiol. Resour. Announc.">
        <title>Complete Genome Sequence of Polycladomyces abyssicola JIR-001T, Isolated from Hemipelagic Sediment in Deep Seawater.</title>
        <authorList>
            <person name="Tsubouchi T."/>
            <person name="Kaneko Y."/>
        </authorList>
    </citation>
    <scope>NUCLEOTIDE SEQUENCE</scope>
    <source>
        <strain evidence="7">JIR-001</strain>
    </source>
</reference>
<comment type="similarity">
    <text evidence="1">Belongs to the ATP-dependent AMP-binding enzyme family.</text>
</comment>
<dbReference type="PROSITE" id="PS00455">
    <property type="entry name" value="AMP_BINDING"/>
    <property type="match status" value="1"/>
</dbReference>
<evidence type="ECO:0000259" key="5">
    <source>
        <dbReference type="Pfam" id="PF00501"/>
    </source>
</evidence>
<name>A0A8D5UFM5_9BACL</name>
<gene>
    <name evidence="7" type="ORF">JIR001_11970</name>
</gene>
<evidence type="ECO:0000256" key="2">
    <source>
        <dbReference type="ARBA" id="ARBA00022598"/>
    </source>
</evidence>
<evidence type="ECO:0000259" key="6">
    <source>
        <dbReference type="Pfam" id="PF13193"/>
    </source>
</evidence>
<keyword evidence="4" id="KW-0443">Lipid metabolism</keyword>
<feature type="domain" description="AMP-binding enzyme C-terminal" evidence="6">
    <location>
        <begin position="447"/>
        <end position="521"/>
    </location>
</feature>
<evidence type="ECO:0000313" key="7">
    <source>
        <dbReference type="EMBL" id="BCU81414.1"/>
    </source>
</evidence>
<keyword evidence="8" id="KW-1185">Reference proteome</keyword>
<dbReference type="CDD" id="cd12119">
    <property type="entry name" value="ttLC_FACS_AlkK_like"/>
    <property type="match status" value="1"/>
</dbReference>
<dbReference type="InterPro" id="IPR020845">
    <property type="entry name" value="AMP-binding_CS"/>
</dbReference>
<feature type="domain" description="AMP-dependent synthetase/ligase" evidence="5">
    <location>
        <begin position="35"/>
        <end position="395"/>
    </location>
</feature>
<dbReference type="AlphaFoldDB" id="A0A8D5UFM5"/>
<dbReference type="SUPFAM" id="SSF56801">
    <property type="entry name" value="Acetyl-CoA synthetase-like"/>
    <property type="match status" value="1"/>
</dbReference>
<dbReference type="PANTHER" id="PTHR43859">
    <property type="entry name" value="ACYL-ACTIVATING ENZYME"/>
    <property type="match status" value="1"/>
</dbReference>
<dbReference type="NCBIfam" id="NF004837">
    <property type="entry name" value="PRK06187.1"/>
    <property type="match status" value="1"/>
</dbReference>
<reference evidence="7" key="1">
    <citation type="journal article" date="2013" name="Int. J. Syst. Evol. Microbiol.">
        <title>Polycladomyces abyssicola gen. nov., sp. nov., a thermophilic filamentous bacterium isolated from hemipelagic sediment.</title>
        <authorList>
            <person name="Tsubouchi T."/>
            <person name="Shimane Y."/>
            <person name="Mori K."/>
            <person name="Usui K."/>
            <person name="Hiraki T."/>
            <person name="Tame A."/>
            <person name="Uematsu K."/>
            <person name="Maruyama T."/>
            <person name="Hatada Y."/>
        </authorList>
    </citation>
    <scope>NUCLEOTIDE SEQUENCE</scope>
    <source>
        <strain evidence="7">JIR-001</strain>
    </source>
</reference>
<dbReference type="PANTHER" id="PTHR43859:SF4">
    <property type="entry name" value="BUTANOATE--COA LIGASE AAE1-RELATED"/>
    <property type="match status" value="1"/>
</dbReference>
<dbReference type="Gene3D" id="3.30.300.30">
    <property type="match status" value="1"/>
</dbReference>
<dbReference type="InterPro" id="IPR042099">
    <property type="entry name" value="ANL_N_sf"/>
</dbReference>
<evidence type="ECO:0000256" key="4">
    <source>
        <dbReference type="ARBA" id="ARBA00023098"/>
    </source>
</evidence>
<dbReference type="InterPro" id="IPR025110">
    <property type="entry name" value="AMP-bd_C"/>
</dbReference>
<evidence type="ECO:0000256" key="1">
    <source>
        <dbReference type="ARBA" id="ARBA00006432"/>
    </source>
</evidence>
<dbReference type="KEGG" id="pabs:JIR001_11970"/>
<dbReference type="GO" id="GO:0006631">
    <property type="term" value="P:fatty acid metabolic process"/>
    <property type="evidence" value="ECO:0007669"/>
    <property type="project" value="UniProtKB-KW"/>
</dbReference>
<accession>A0A8D5UFM5</accession>
<keyword evidence="3" id="KW-0276">Fatty acid metabolism</keyword>
<keyword evidence="2 7" id="KW-0436">Ligase</keyword>
<dbReference type="InterPro" id="IPR000873">
    <property type="entry name" value="AMP-dep_synth/lig_dom"/>
</dbReference>
<evidence type="ECO:0000313" key="8">
    <source>
        <dbReference type="Proteomes" id="UP000677436"/>
    </source>
</evidence>
<dbReference type="Pfam" id="PF00501">
    <property type="entry name" value="AMP-binding"/>
    <property type="match status" value="1"/>
</dbReference>
<dbReference type="Proteomes" id="UP000677436">
    <property type="component" value="Chromosome"/>
</dbReference>
<dbReference type="RefSeq" id="WP_338048334.1">
    <property type="nucleotide sequence ID" value="NZ_AP024601.1"/>
</dbReference>
<dbReference type="InterPro" id="IPR045851">
    <property type="entry name" value="AMP-bd_C_sf"/>
</dbReference>
<dbReference type="Gene3D" id="3.40.50.12780">
    <property type="entry name" value="N-terminal domain of ligase-like"/>
    <property type="match status" value="1"/>
</dbReference>
<organism evidence="7 8">
    <name type="scientific">Polycladomyces abyssicola</name>
    <dbReference type="NCBI Taxonomy" id="1125966"/>
    <lineage>
        <taxon>Bacteria</taxon>
        <taxon>Bacillati</taxon>
        <taxon>Bacillota</taxon>
        <taxon>Bacilli</taxon>
        <taxon>Bacillales</taxon>
        <taxon>Thermoactinomycetaceae</taxon>
        <taxon>Polycladomyces</taxon>
    </lineage>
</organism>
<dbReference type="Pfam" id="PF13193">
    <property type="entry name" value="AMP-binding_C"/>
    <property type="match status" value="1"/>
</dbReference>